<proteinExistence type="predicted"/>
<evidence type="ECO:0000313" key="2">
    <source>
        <dbReference type="Proteomes" id="UP001163603"/>
    </source>
</evidence>
<dbReference type="Proteomes" id="UP001163603">
    <property type="component" value="Chromosome 12"/>
</dbReference>
<dbReference type="EMBL" id="CM047747">
    <property type="protein sequence ID" value="KAJ0018412.1"/>
    <property type="molecule type" value="Genomic_DNA"/>
</dbReference>
<keyword evidence="2" id="KW-1185">Reference proteome</keyword>
<gene>
    <name evidence="1" type="ORF">Pint_10472</name>
</gene>
<reference evidence="2" key="1">
    <citation type="journal article" date="2023" name="G3 (Bethesda)">
        <title>Genome assembly and association tests identify interacting loci associated with vigor, precocity, and sex in interspecific pistachio rootstocks.</title>
        <authorList>
            <person name="Palmer W."/>
            <person name="Jacygrad E."/>
            <person name="Sagayaradj S."/>
            <person name="Cavanaugh K."/>
            <person name="Han R."/>
            <person name="Bertier L."/>
            <person name="Beede B."/>
            <person name="Kafkas S."/>
            <person name="Golino D."/>
            <person name="Preece J."/>
            <person name="Michelmore R."/>
        </authorList>
    </citation>
    <scope>NUCLEOTIDE SEQUENCE [LARGE SCALE GENOMIC DNA]</scope>
</reference>
<name>A0ACC0XKY0_9ROSI</name>
<protein>
    <submittedName>
        <fullName evidence="1">Uncharacterized protein</fullName>
    </submittedName>
</protein>
<sequence>MSKSKISHLVNSSNTMSTSWLLVLVLISSCFSTLSYGAEATNNYKLLNIGVIIDVDSHFGKEEKAAMELAAQSFNTTSQSYKLFLHFRNPGRDPLQTVSAAEKLIIEKEVAVIIGMETWGQTALVAEIGNRAQVPIVSFAEPAITPPLTPTRWPFLVTMVNNRAEQIRCTAALVGSYNWRRVIVIYEDDSIGGDTGDLALLSEVLQNIGSEIEYRLVLPSFSHLSNPKEFVQGELEKLLIRTQSRVFIVLQSSTPMTIHLFRQARKIGLVGKDSVWIITETITSLLDSFNTSVISSMEGALGIETYFSEYTTSYRDFKTKFRTKFRSEYPEDDDSDPGIYALRAYDSIKTVIQGLDKMTSDNNSLLENLLSTNFTGLSGQISFAERKLLQTSTLRIINVVGKKYNELDYFWLPEFGFSKDLVIEKGSKVVDISEEMDGAVIWPGDLNRNPKGWAMPTDAKPLKIGVPGRTAFDKFVSVKFNSNPQENKYDGFCIELFYEILNVLDYALPYEFIPYNGTYDDLVYHVYNKTYDAIVGDVTIVTNRTKLVEFTQPYSESGLSMIVPVKTEESAWMFLKPFTWEMWAVTGAILFYTMLVVWFLEHQQNPEFGGPWRNQIATALWFIFSSLFFAHSERVSSNLTRLVVIVWLFVVLILNSSYTASLSSMLTVRRLTPNVTDIEWLKRTNAKVGCDPDSFVMKYLENVLEFKPENILTVDREYKYQEELKSNVIAAAFLEIPYAKVFTSQYCNQFSATTPSYRFGGLGFVFPKGSPIAADFSEAILKISENGVLKSLEEKWFASSAGCSTNVTNNDLTESLSLHSFSGLYLISGFISTICALLFLVKLLTNYRQNQVATQGNTTASNRSFWSKAIGLGKYVLDRKERIIIQLQLVREQLMNGGTLRDGSM</sequence>
<organism evidence="1 2">
    <name type="scientific">Pistacia integerrima</name>
    <dbReference type="NCBI Taxonomy" id="434235"/>
    <lineage>
        <taxon>Eukaryota</taxon>
        <taxon>Viridiplantae</taxon>
        <taxon>Streptophyta</taxon>
        <taxon>Embryophyta</taxon>
        <taxon>Tracheophyta</taxon>
        <taxon>Spermatophyta</taxon>
        <taxon>Magnoliopsida</taxon>
        <taxon>eudicotyledons</taxon>
        <taxon>Gunneridae</taxon>
        <taxon>Pentapetalae</taxon>
        <taxon>rosids</taxon>
        <taxon>malvids</taxon>
        <taxon>Sapindales</taxon>
        <taxon>Anacardiaceae</taxon>
        <taxon>Pistacia</taxon>
    </lineage>
</organism>
<evidence type="ECO:0000313" key="1">
    <source>
        <dbReference type="EMBL" id="KAJ0018412.1"/>
    </source>
</evidence>
<comment type="caution">
    <text evidence="1">The sequence shown here is derived from an EMBL/GenBank/DDBJ whole genome shotgun (WGS) entry which is preliminary data.</text>
</comment>
<accession>A0ACC0XKY0</accession>